<dbReference type="InterPro" id="IPR018392">
    <property type="entry name" value="LysM"/>
</dbReference>
<dbReference type="GO" id="GO:0009253">
    <property type="term" value="P:peptidoglycan catabolic process"/>
    <property type="evidence" value="ECO:0007669"/>
    <property type="project" value="InterPro"/>
</dbReference>
<dbReference type="GO" id="GO:0008745">
    <property type="term" value="F:N-acetylmuramoyl-L-alanine amidase activity"/>
    <property type="evidence" value="ECO:0007669"/>
    <property type="project" value="UniProtKB-EC"/>
</dbReference>
<dbReference type="PANTHER" id="PTHR30404:SF0">
    <property type="entry name" value="N-ACETYLMURAMOYL-L-ALANINE AMIDASE AMIC"/>
    <property type="match status" value="1"/>
</dbReference>
<dbReference type="Gene3D" id="3.40.630.40">
    <property type="entry name" value="Zn-dependent exopeptidases"/>
    <property type="match status" value="1"/>
</dbReference>
<accession>A0A1B4XGK6</accession>
<gene>
    <name evidence="12" type="ORF">SCL_1646</name>
</gene>
<evidence type="ECO:0000256" key="5">
    <source>
        <dbReference type="ARBA" id="ARBA00022729"/>
    </source>
</evidence>
<evidence type="ECO:0000256" key="4">
    <source>
        <dbReference type="ARBA" id="ARBA00011901"/>
    </source>
</evidence>
<feature type="signal peptide" evidence="10">
    <location>
        <begin position="1"/>
        <end position="22"/>
    </location>
</feature>
<keyword evidence="6" id="KW-0574">Periplasm</keyword>
<dbReference type="SMART" id="SM00257">
    <property type="entry name" value="LysM"/>
    <property type="match status" value="1"/>
</dbReference>
<organism evidence="12 13">
    <name type="scientific">Sulfuricaulis limicola</name>
    <dbReference type="NCBI Taxonomy" id="1620215"/>
    <lineage>
        <taxon>Bacteria</taxon>
        <taxon>Pseudomonadati</taxon>
        <taxon>Pseudomonadota</taxon>
        <taxon>Gammaproteobacteria</taxon>
        <taxon>Acidiferrobacterales</taxon>
        <taxon>Acidiferrobacteraceae</taxon>
        <taxon>Sulfuricaulis</taxon>
    </lineage>
</organism>
<dbReference type="EC" id="3.5.1.28" evidence="4"/>
<evidence type="ECO:0000256" key="9">
    <source>
        <dbReference type="ARBA" id="ARBA00074581"/>
    </source>
</evidence>
<evidence type="ECO:0000259" key="11">
    <source>
        <dbReference type="PROSITE" id="PS51782"/>
    </source>
</evidence>
<evidence type="ECO:0000313" key="13">
    <source>
        <dbReference type="Proteomes" id="UP000243180"/>
    </source>
</evidence>
<dbReference type="CDD" id="cd02696">
    <property type="entry name" value="MurNAc-LAA"/>
    <property type="match status" value="1"/>
</dbReference>
<feature type="chain" id="PRO_5008572531" description="N-acetylmuramoyl-L-alanine amidase AmiC" evidence="10">
    <location>
        <begin position="23"/>
        <end position="453"/>
    </location>
</feature>
<dbReference type="Pfam" id="PF11741">
    <property type="entry name" value="AMIN"/>
    <property type="match status" value="1"/>
</dbReference>
<dbReference type="EMBL" id="AP014879">
    <property type="protein sequence ID" value="BAV33951.1"/>
    <property type="molecule type" value="Genomic_DNA"/>
</dbReference>
<keyword evidence="13" id="KW-1185">Reference proteome</keyword>
<dbReference type="Gene3D" id="3.10.350.10">
    <property type="entry name" value="LysM domain"/>
    <property type="match status" value="1"/>
</dbReference>
<dbReference type="Proteomes" id="UP000243180">
    <property type="component" value="Chromosome"/>
</dbReference>
<dbReference type="SUPFAM" id="SSF54106">
    <property type="entry name" value="LysM domain"/>
    <property type="match status" value="1"/>
</dbReference>
<dbReference type="KEGG" id="slim:SCL_1646"/>
<evidence type="ECO:0000313" key="12">
    <source>
        <dbReference type="EMBL" id="BAV33951.1"/>
    </source>
</evidence>
<dbReference type="GO" id="GO:0030288">
    <property type="term" value="C:outer membrane-bounded periplasmic space"/>
    <property type="evidence" value="ECO:0007669"/>
    <property type="project" value="TreeGrafter"/>
</dbReference>
<keyword evidence="7" id="KW-0378">Hydrolase</keyword>
<dbReference type="FunFam" id="3.40.630.40:FF:000001">
    <property type="entry name" value="N-acetylmuramoyl-L-alanine amidase"/>
    <property type="match status" value="1"/>
</dbReference>
<feature type="domain" description="LysM" evidence="11">
    <location>
        <begin position="403"/>
        <end position="446"/>
    </location>
</feature>
<sequence>MKALARLLPPVFLLLVSAVTWAEPVTVQHMRVWRAPDHTRIVFDLSGPLEHRLFTLQDPHRIVVDMDNARMAEPLKDVDTGGPLLGAVRVGQPEEGPLRIVLDLKAETRPRSFVLKPAGPYGHRLVIDLVDVKSAEEEKAKPEEITRTPPPVQARPVARERIVAIDAGHGGEDPGAMGRRYRTREKDVTLAIARELARLVQREPGMRPVLIRDGDYYVGLKQRFEKARRLRADVFVSIHADAVPSRQAYGSSVYVLSEKGASNAMARLLADKENASDLIGGVSLNDKDDMLAQVLLDLSHNKTMQDSQGLAEDVLTELRDVGPVHMHRVAQAGFAVLKSPDIPSVLIETAFISNPSEEKKLRTPGFQQQLASGIFRGIRRHLARSPVPSLVPVQAVISGETSREHVVRRGDTLASIARQYNIHVDALRFVNDLRDADLPVGLRLRIPSRQGDG</sequence>
<dbReference type="InParanoid" id="A0A1B4XGK6"/>
<proteinExistence type="inferred from homology"/>
<evidence type="ECO:0000256" key="2">
    <source>
        <dbReference type="ARBA" id="ARBA00004418"/>
    </source>
</evidence>
<dbReference type="AlphaFoldDB" id="A0A1B4XGK6"/>
<dbReference type="PROSITE" id="PS51782">
    <property type="entry name" value="LYSM"/>
    <property type="match status" value="1"/>
</dbReference>
<evidence type="ECO:0000256" key="6">
    <source>
        <dbReference type="ARBA" id="ARBA00022764"/>
    </source>
</evidence>
<evidence type="ECO:0000256" key="7">
    <source>
        <dbReference type="ARBA" id="ARBA00022801"/>
    </source>
</evidence>
<dbReference type="InterPro" id="IPR002508">
    <property type="entry name" value="MurNAc-LAA_cat"/>
</dbReference>
<dbReference type="SMART" id="SM00646">
    <property type="entry name" value="Ami_3"/>
    <property type="match status" value="1"/>
</dbReference>
<comment type="subcellular location">
    <subcellularLocation>
        <location evidence="2">Periplasm</location>
    </subcellularLocation>
</comment>
<dbReference type="FunCoup" id="A0A1B4XGK6">
    <property type="interactions" value="169"/>
</dbReference>
<evidence type="ECO:0000256" key="3">
    <source>
        <dbReference type="ARBA" id="ARBA00010860"/>
    </source>
</evidence>
<dbReference type="Gene3D" id="2.60.40.3500">
    <property type="match status" value="1"/>
</dbReference>
<evidence type="ECO:0000256" key="10">
    <source>
        <dbReference type="SAM" id="SignalP"/>
    </source>
</evidence>
<dbReference type="InterPro" id="IPR050695">
    <property type="entry name" value="N-acetylmuramoyl_amidase_3"/>
</dbReference>
<evidence type="ECO:0000256" key="1">
    <source>
        <dbReference type="ARBA" id="ARBA00001561"/>
    </source>
</evidence>
<dbReference type="Pfam" id="PF01520">
    <property type="entry name" value="Amidase_3"/>
    <property type="match status" value="1"/>
</dbReference>
<dbReference type="RefSeq" id="WP_096360748.1">
    <property type="nucleotide sequence ID" value="NZ_AP014879.1"/>
</dbReference>
<dbReference type="OrthoDB" id="9806267at2"/>
<dbReference type="InterPro" id="IPR021731">
    <property type="entry name" value="AMIN_dom"/>
</dbReference>
<keyword evidence="8" id="KW-0961">Cell wall biogenesis/degradation</keyword>
<dbReference type="InterPro" id="IPR036779">
    <property type="entry name" value="LysM_dom_sf"/>
</dbReference>
<reference evidence="12 13" key="1">
    <citation type="submission" date="2015-05" db="EMBL/GenBank/DDBJ databases">
        <title>Complete genome sequence of a sulfur-oxidizing gammaproteobacterium strain HA5.</title>
        <authorList>
            <person name="Miura A."/>
            <person name="Kojima H."/>
            <person name="Fukui M."/>
        </authorList>
    </citation>
    <scope>NUCLEOTIDE SEQUENCE [LARGE SCALE GENOMIC DNA]</scope>
    <source>
        <strain evidence="12 13">HA5</strain>
    </source>
</reference>
<dbReference type="CDD" id="cd00118">
    <property type="entry name" value="LysM"/>
    <property type="match status" value="1"/>
</dbReference>
<evidence type="ECO:0000256" key="8">
    <source>
        <dbReference type="ARBA" id="ARBA00023316"/>
    </source>
</evidence>
<dbReference type="PANTHER" id="PTHR30404">
    <property type="entry name" value="N-ACETYLMURAMOYL-L-ALANINE AMIDASE"/>
    <property type="match status" value="1"/>
</dbReference>
<dbReference type="Pfam" id="PF01476">
    <property type="entry name" value="LysM"/>
    <property type="match status" value="1"/>
</dbReference>
<dbReference type="SUPFAM" id="SSF53187">
    <property type="entry name" value="Zn-dependent exopeptidases"/>
    <property type="match status" value="1"/>
</dbReference>
<dbReference type="GO" id="GO:0071555">
    <property type="term" value="P:cell wall organization"/>
    <property type="evidence" value="ECO:0007669"/>
    <property type="project" value="UniProtKB-KW"/>
</dbReference>
<name>A0A1B4XGK6_9GAMM</name>
<comment type="catalytic activity">
    <reaction evidence="1">
        <text>Hydrolyzes the link between N-acetylmuramoyl residues and L-amino acid residues in certain cell-wall glycopeptides.</text>
        <dbReference type="EC" id="3.5.1.28"/>
    </reaction>
</comment>
<comment type="similarity">
    <text evidence="3">Belongs to the N-acetylmuramoyl-L-alanine amidase 3 family.</text>
</comment>
<protein>
    <recommendedName>
        <fullName evidence="9">N-acetylmuramoyl-L-alanine amidase AmiC</fullName>
        <ecNumber evidence="4">3.5.1.28</ecNumber>
    </recommendedName>
</protein>
<keyword evidence="5 10" id="KW-0732">Signal</keyword>